<evidence type="ECO:0000313" key="3">
    <source>
        <dbReference type="Proteomes" id="UP000757461"/>
    </source>
</evidence>
<protein>
    <submittedName>
        <fullName evidence="2">DUF262 domain-containing protein</fullName>
    </submittedName>
</protein>
<proteinExistence type="predicted"/>
<dbReference type="InterPro" id="IPR004919">
    <property type="entry name" value="GmrSD_N"/>
</dbReference>
<dbReference type="EMBL" id="JABZSQ010000162">
    <property type="protein sequence ID" value="MBF1415545.1"/>
    <property type="molecule type" value="Genomic_DNA"/>
</dbReference>
<comment type="caution">
    <text evidence="2">The sequence shown here is derived from an EMBL/GenBank/DDBJ whole genome shotgun (WGS) entry which is preliminary data.</text>
</comment>
<reference evidence="2" key="1">
    <citation type="submission" date="2020-04" db="EMBL/GenBank/DDBJ databases">
        <title>Deep metagenomics examines the oral microbiome during advanced dental caries in children, revealing novel taxa and co-occurrences with host molecules.</title>
        <authorList>
            <person name="Baker J.L."/>
            <person name="Morton J.T."/>
            <person name="Dinis M."/>
            <person name="Alvarez R."/>
            <person name="Tran N.C."/>
            <person name="Knight R."/>
            <person name="Edlund A."/>
        </authorList>
    </citation>
    <scope>NUCLEOTIDE SEQUENCE</scope>
    <source>
        <strain evidence="2">JCVI_25_bin.9</strain>
    </source>
</reference>
<dbReference type="Proteomes" id="UP000757461">
    <property type="component" value="Unassembled WGS sequence"/>
</dbReference>
<organism evidence="2 3">
    <name type="scientific">Prevotella histicola</name>
    <dbReference type="NCBI Taxonomy" id="470565"/>
    <lineage>
        <taxon>Bacteria</taxon>
        <taxon>Pseudomonadati</taxon>
        <taxon>Bacteroidota</taxon>
        <taxon>Bacteroidia</taxon>
        <taxon>Bacteroidales</taxon>
        <taxon>Prevotellaceae</taxon>
        <taxon>Prevotella</taxon>
    </lineage>
</organism>
<evidence type="ECO:0000259" key="1">
    <source>
        <dbReference type="Pfam" id="PF03235"/>
    </source>
</evidence>
<evidence type="ECO:0000313" key="2">
    <source>
        <dbReference type="EMBL" id="MBF1415545.1"/>
    </source>
</evidence>
<feature type="domain" description="GmrSD restriction endonucleases N-terminal" evidence="1">
    <location>
        <begin position="34"/>
        <end position="303"/>
    </location>
</feature>
<sequence>MAYYNLQTLLHRTFSWTMTLPNGQTQSGNSVRNIPVRIPKIQRDYAEGRETESIERKRHSLLNDILDVVYGLRPSLSFDFIYGYMRSNGKNLSGNGWQNTQLHPHIAFEPLDGQQRLTTLFLLYWLFGRSADLCDNHHSLFIYETRDTSEEFCHWLVNQQADTLISEWEAKRKEIKSFNTQQKEKWNSAKDANGLVDPITNRLRFPLLPIPSLFVYMQALSTFKWDWHDDPNIRSMIKVLETTVHYLHERGLDYASGIEANARLDDITFLLLDNLDCDGDQLFEKMNARGKALTSFEILKSTLEEEMEQQGLPTSHDKLANDWRNAIDGNWIDYCWDNSMIGPSPKLENVREVEKKLEKLLIRIAGKSFFATNIEGTQVNNTTVKDYKSLFENSISGRGSVNKVIDRYVEYVRYERSLENTNFSKMDFQSIYNDMQNLLYEDSKGWHDASYLLPQLNRANTSTLMDMYMIDSPTHNTRVMIYAMLAYLRIVPSQVIDKDTTEKANFIDWMRFIRNVYNSDNKNSGLDNFNDVRTSITAIDKWLTEYETNYRTNNKQDILLLIKDYIKNNAYSQEQARLDEEAIKAELRINGTNGVPASAWEDSILKAENNFYLWGQIIAPLSWSFKNQSYDKTAFDENVDRLNQIFFNPLPEEGPVDALLIQAMLCLQDYRHNMRNHLGSLGRLNNNRDFSWKQYLRRHDPSTKCYGRLFKEMIDLWLQPTNTHRSFEDLLREIIKTNKTKYSVSDWQYYIVNIDNPKTLINIFNFVRTNGRYVYTAPGGHAYYFRSNTFRTVYRYELLTTYLAYEKRLLTNGVTSTCLTSTADELGAHVDFIMPNGNLIRLTASDGALYNIEQQNNGKQTPILLHSNININNVETELINLGVISSL</sequence>
<gene>
    <name evidence="2" type="ORF">HXN33_08200</name>
</gene>
<name>A0A930N668_9BACT</name>
<accession>A0A930N668</accession>
<dbReference type="AlphaFoldDB" id="A0A930N668"/>
<dbReference type="Pfam" id="PF03235">
    <property type="entry name" value="GmrSD_N"/>
    <property type="match status" value="1"/>
</dbReference>